<reference evidence="1" key="1">
    <citation type="submission" date="2016-04" db="EMBL/GenBank/DDBJ databases">
        <authorList>
            <person name="Evans L.H."/>
            <person name="Alamgir A."/>
            <person name="Owens N."/>
            <person name="Weber N.D."/>
            <person name="Virtaneva K."/>
            <person name="Barbian K."/>
            <person name="Babar A."/>
            <person name="Rosenke K."/>
        </authorList>
    </citation>
    <scope>NUCLEOTIDE SEQUENCE</scope>
    <source>
        <strain evidence="1">86-1</strain>
    </source>
</reference>
<name>A0A212IXV9_9BACT</name>
<sequence>MTIKELQQAKVELDKDLTKSVNDIINNFYKTNGIIPSGITASIELIEVKIDTEAKPISSHIDITVKSKFNLA</sequence>
<gene>
    <name evidence="1" type="ORF">KL86DYS1_10499</name>
</gene>
<proteinExistence type="predicted"/>
<organism evidence="1">
    <name type="scientific">uncultured Dysgonomonas sp</name>
    <dbReference type="NCBI Taxonomy" id="206096"/>
    <lineage>
        <taxon>Bacteria</taxon>
        <taxon>Pseudomonadati</taxon>
        <taxon>Bacteroidota</taxon>
        <taxon>Bacteroidia</taxon>
        <taxon>Bacteroidales</taxon>
        <taxon>Dysgonomonadaceae</taxon>
        <taxon>Dysgonomonas</taxon>
        <taxon>environmental samples</taxon>
    </lineage>
</organism>
<evidence type="ECO:0000313" key="1">
    <source>
        <dbReference type="EMBL" id="SBV92028.1"/>
    </source>
</evidence>
<dbReference type="AlphaFoldDB" id="A0A212IXV9"/>
<dbReference type="RefSeq" id="WP_296938395.1">
    <property type="nucleotide sequence ID" value="NZ_LT599032.1"/>
</dbReference>
<accession>A0A212IXV9</accession>
<protein>
    <submittedName>
        <fullName evidence="1">Uncharacterized protein</fullName>
    </submittedName>
</protein>
<dbReference type="EMBL" id="FLUM01000001">
    <property type="protein sequence ID" value="SBV92028.1"/>
    <property type="molecule type" value="Genomic_DNA"/>
</dbReference>